<dbReference type="Proteomes" id="UP000694406">
    <property type="component" value="Unplaced"/>
</dbReference>
<protein>
    <recommendedName>
        <fullName evidence="3">Apolipoprotein A-I</fullName>
    </recommendedName>
</protein>
<dbReference type="AlphaFoldDB" id="A0A8C5S1Z0"/>
<organism evidence="1 2">
    <name type="scientific">Laticauda laticaudata</name>
    <name type="common">Blue-ringed sea krait</name>
    <name type="synonym">Blue-lipped sea krait</name>
    <dbReference type="NCBI Taxonomy" id="8630"/>
    <lineage>
        <taxon>Eukaryota</taxon>
        <taxon>Metazoa</taxon>
        <taxon>Chordata</taxon>
        <taxon>Craniata</taxon>
        <taxon>Vertebrata</taxon>
        <taxon>Euteleostomi</taxon>
        <taxon>Lepidosauria</taxon>
        <taxon>Squamata</taxon>
        <taxon>Bifurcata</taxon>
        <taxon>Unidentata</taxon>
        <taxon>Episquamata</taxon>
        <taxon>Toxicofera</taxon>
        <taxon>Serpentes</taxon>
        <taxon>Colubroidea</taxon>
        <taxon>Elapidae</taxon>
        <taxon>Laticaudinae</taxon>
        <taxon>Laticauda</taxon>
    </lineage>
</organism>
<evidence type="ECO:0000313" key="1">
    <source>
        <dbReference type="Ensembl" id="ENSLLTP00000010951.1"/>
    </source>
</evidence>
<evidence type="ECO:0000313" key="2">
    <source>
        <dbReference type="Proteomes" id="UP000694406"/>
    </source>
</evidence>
<dbReference type="Gene3D" id="1.20.5.20">
    <property type="match status" value="1"/>
</dbReference>
<dbReference type="GeneTree" id="ENSGT00990000212402"/>
<keyword evidence="2" id="KW-1185">Reference proteome</keyword>
<sequence>RRFLQPDQPPALSSNEIYIFRFPPPCFPKRSGHCGGSFSVLLNVGQKLETLAIVLREIKEQVAPELQELRTELQTAWQTLKEELTKDVQEVGAQIQPLVRKLRENVQQDATAYFQQLRTISQDFNQIAQEKLRPMAEDFRDKVRSHVDEFRKDATPYAKKLEQLIQEKAKVLEQRAVTELTEQQARTLPHPVWLQVLCPLPRLFSLLVCQIKEKQKMVICK</sequence>
<name>A0A8C5S1Z0_LATLA</name>
<evidence type="ECO:0008006" key="3">
    <source>
        <dbReference type="Google" id="ProtNLM"/>
    </source>
</evidence>
<reference evidence="1" key="2">
    <citation type="submission" date="2025-09" db="UniProtKB">
        <authorList>
            <consortium name="Ensembl"/>
        </authorList>
    </citation>
    <scope>IDENTIFICATION</scope>
</reference>
<dbReference type="Gene3D" id="1.20.120.20">
    <property type="entry name" value="Apolipoprotein"/>
    <property type="match status" value="1"/>
</dbReference>
<dbReference type="SUPFAM" id="SSF58113">
    <property type="entry name" value="Apolipoprotein A-I"/>
    <property type="match status" value="1"/>
</dbReference>
<reference evidence="1" key="1">
    <citation type="submission" date="2025-08" db="UniProtKB">
        <authorList>
            <consortium name="Ensembl"/>
        </authorList>
    </citation>
    <scope>IDENTIFICATION</scope>
</reference>
<dbReference type="Ensembl" id="ENSLLTT00000011375.1">
    <property type="protein sequence ID" value="ENSLLTP00000010951.1"/>
    <property type="gene ID" value="ENSLLTG00000008391.1"/>
</dbReference>
<accession>A0A8C5S1Z0</accession>
<proteinExistence type="predicted"/>